<dbReference type="Pfam" id="PF22645">
    <property type="entry name" value="GKRP_SIS_N"/>
    <property type="match status" value="1"/>
</dbReference>
<sequence>MTRPPTAPTTNGDEPRHGAAERNDRPHGATGHDDRPHGATGHANRPHGATGQNDPGHRATEQNDPRYRAIDKLPTEEIARLMNAADTAVPAAVAAQVPRISAAVDEIAARLRRGGRLLYVGAGTSGRLAVLDASECPPTFGTDPGTVLGIIAGGPDALVRSVEGAEDDAEAGTAVIAAHEVGPDDSVVGISAAGRAAYVLAAVAESRRRGAFTVGLSCNEATPLSDAADQAIEVIVGPEVVTGSTRLKAGTAQKLVLNMISTISMIRCGRTFGNYMVEVSASNRKLVDRAARIVADITGTDSHTARDALHAAGNEVKTAVVMLEHHLDPRAARLLLTAHNNDLTTTLTTPPPS</sequence>
<feature type="compositionally biased region" description="Basic and acidic residues" evidence="4">
    <location>
        <begin position="55"/>
        <end position="68"/>
    </location>
</feature>
<dbReference type="PROSITE" id="PS51464">
    <property type="entry name" value="SIS"/>
    <property type="match status" value="1"/>
</dbReference>
<comment type="pathway">
    <text evidence="3">Amino-sugar metabolism; N-acetylmuramate degradation.</text>
</comment>
<dbReference type="RefSeq" id="WP_380756319.1">
    <property type="nucleotide sequence ID" value="NZ_JBHSRF010000034.1"/>
</dbReference>
<feature type="active site" description="Proton donor" evidence="3">
    <location>
        <position position="135"/>
    </location>
</feature>
<name>A0ABW1NLR8_9ACTN</name>
<dbReference type="Proteomes" id="UP001596137">
    <property type="component" value="Unassembled WGS sequence"/>
</dbReference>
<dbReference type="NCBIfam" id="NF003915">
    <property type="entry name" value="PRK05441.1"/>
    <property type="match status" value="1"/>
</dbReference>
<dbReference type="CDD" id="cd05007">
    <property type="entry name" value="SIS_Etherase"/>
    <property type="match status" value="1"/>
</dbReference>
<dbReference type="NCBIfam" id="TIGR00274">
    <property type="entry name" value="N-acetylmuramic acid 6-phosphate etherase"/>
    <property type="match status" value="1"/>
</dbReference>
<comment type="caution">
    <text evidence="6">The sequence shown here is derived from an EMBL/GenBank/DDBJ whole genome shotgun (WGS) entry which is preliminary data.</text>
</comment>
<dbReference type="PROSITE" id="PS01272">
    <property type="entry name" value="GCKR"/>
    <property type="match status" value="1"/>
</dbReference>
<feature type="region of interest" description="Disordered" evidence="4">
    <location>
        <begin position="1"/>
        <end position="68"/>
    </location>
</feature>
<evidence type="ECO:0000256" key="1">
    <source>
        <dbReference type="ARBA" id="ARBA00023239"/>
    </source>
</evidence>
<dbReference type="InterPro" id="IPR046348">
    <property type="entry name" value="SIS_dom_sf"/>
</dbReference>
<dbReference type="PANTHER" id="PTHR10088:SF4">
    <property type="entry name" value="GLUCOKINASE REGULATORY PROTEIN"/>
    <property type="match status" value="1"/>
</dbReference>
<comment type="subunit">
    <text evidence="3">Homodimer.</text>
</comment>
<keyword evidence="2 3" id="KW-0119">Carbohydrate metabolism</keyword>
<dbReference type="SUPFAM" id="SSF53697">
    <property type="entry name" value="SIS domain"/>
    <property type="match status" value="1"/>
</dbReference>
<dbReference type="PANTHER" id="PTHR10088">
    <property type="entry name" value="GLUCOKINASE REGULATORY PROTEIN"/>
    <property type="match status" value="1"/>
</dbReference>
<feature type="compositionally biased region" description="Basic and acidic residues" evidence="4">
    <location>
        <begin position="13"/>
        <end position="37"/>
    </location>
</feature>
<dbReference type="InterPro" id="IPR005488">
    <property type="entry name" value="Etherase_MurQ"/>
</dbReference>
<comment type="function">
    <text evidence="3">Specifically catalyzes the cleavage of the D-lactyl ether substituent of MurNAc 6-phosphate, producing GlcNAc 6-phosphate and D-lactate.</text>
</comment>
<dbReference type="Gene3D" id="1.10.8.1080">
    <property type="match status" value="1"/>
</dbReference>
<dbReference type="NCBIfam" id="NF009222">
    <property type="entry name" value="PRK12570.1"/>
    <property type="match status" value="1"/>
</dbReference>
<dbReference type="HAMAP" id="MF_00068">
    <property type="entry name" value="MurQ"/>
    <property type="match status" value="1"/>
</dbReference>
<dbReference type="InterPro" id="IPR040190">
    <property type="entry name" value="MURQ/GCKR"/>
</dbReference>
<comment type="miscellaneous">
    <text evidence="3">A lyase-type mechanism (elimination/hydration) is suggested for the cleavage of the lactyl ether bond of MurNAc 6-phosphate, with the formation of an alpha,beta-unsaturated aldehyde intermediate with (E)-stereochemistry, followed by the syn addition of water to give product.</text>
</comment>
<evidence type="ECO:0000256" key="4">
    <source>
        <dbReference type="SAM" id="MobiDB-lite"/>
    </source>
</evidence>
<evidence type="ECO:0000313" key="7">
    <source>
        <dbReference type="Proteomes" id="UP001596137"/>
    </source>
</evidence>
<feature type="domain" description="SIS" evidence="5">
    <location>
        <begin position="107"/>
        <end position="270"/>
    </location>
</feature>
<evidence type="ECO:0000259" key="5">
    <source>
        <dbReference type="PROSITE" id="PS51464"/>
    </source>
</evidence>
<gene>
    <name evidence="3 6" type="primary">murQ</name>
    <name evidence="6" type="ORF">ACFP1K_22070</name>
</gene>
<comment type="catalytic activity">
    <reaction evidence="3">
        <text>N-acetyl-D-muramate 6-phosphate + H2O = N-acetyl-D-glucosamine 6-phosphate + (R)-lactate</text>
        <dbReference type="Rhea" id="RHEA:26410"/>
        <dbReference type="ChEBI" id="CHEBI:15377"/>
        <dbReference type="ChEBI" id="CHEBI:16004"/>
        <dbReference type="ChEBI" id="CHEBI:57513"/>
        <dbReference type="ChEBI" id="CHEBI:58722"/>
        <dbReference type="EC" id="4.2.1.126"/>
    </reaction>
</comment>
<proteinExistence type="inferred from homology"/>
<organism evidence="6 7">
    <name type="scientific">Sphaerisporangium aureirubrum</name>
    <dbReference type="NCBI Taxonomy" id="1544736"/>
    <lineage>
        <taxon>Bacteria</taxon>
        <taxon>Bacillati</taxon>
        <taxon>Actinomycetota</taxon>
        <taxon>Actinomycetes</taxon>
        <taxon>Streptosporangiales</taxon>
        <taxon>Streptosporangiaceae</taxon>
        <taxon>Sphaerisporangium</taxon>
    </lineage>
</organism>
<reference evidence="7" key="1">
    <citation type="journal article" date="2019" name="Int. J. Syst. Evol. Microbiol.">
        <title>The Global Catalogue of Microorganisms (GCM) 10K type strain sequencing project: providing services to taxonomists for standard genome sequencing and annotation.</title>
        <authorList>
            <consortium name="The Broad Institute Genomics Platform"/>
            <consortium name="The Broad Institute Genome Sequencing Center for Infectious Disease"/>
            <person name="Wu L."/>
            <person name="Ma J."/>
        </authorList>
    </citation>
    <scope>NUCLEOTIDE SEQUENCE [LARGE SCALE GENOMIC DNA]</scope>
    <source>
        <strain evidence="7">JCM 30346</strain>
    </source>
</reference>
<dbReference type="InterPro" id="IPR005486">
    <property type="entry name" value="Glucokinase_regulatory_CS"/>
</dbReference>
<keyword evidence="7" id="KW-1185">Reference proteome</keyword>
<evidence type="ECO:0000313" key="6">
    <source>
        <dbReference type="EMBL" id="MFC6083870.1"/>
    </source>
</evidence>
<comment type="similarity">
    <text evidence="3">Belongs to the GCKR-like family. MurNAc-6-P etherase subfamily.</text>
</comment>
<dbReference type="InterPro" id="IPR001347">
    <property type="entry name" value="SIS_dom"/>
</dbReference>
<feature type="active site" evidence="3">
    <location>
        <position position="166"/>
    </location>
</feature>
<dbReference type="EMBL" id="JBHSRF010000034">
    <property type="protein sequence ID" value="MFC6083870.1"/>
    <property type="molecule type" value="Genomic_DNA"/>
</dbReference>
<dbReference type="GO" id="GO:0016829">
    <property type="term" value="F:lyase activity"/>
    <property type="evidence" value="ECO:0007669"/>
    <property type="project" value="UniProtKB-KW"/>
</dbReference>
<dbReference type="EC" id="4.2.1.126" evidence="3"/>
<protein>
    <recommendedName>
        <fullName evidence="3">N-acetylmuramic acid 6-phosphate etherase</fullName>
        <shortName evidence="3">MurNAc-6-P etherase</shortName>
        <ecNumber evidence="3">4.2.1.126</ecNumber>
    </recommendedName>
    <alternativeName>
        <fullName evidence="3">N-acetylmuramic acid 6-phosphate hydrolase</fullName>
    </alternativeName>
    <alternativeName>
        <fullName evidence="3">N-acetylmuramic acid 6-phosphate lyase</fullName>
    </alternativeName>
</protein>
<evidence type="ECO:0000256" key="2">
    <source>
        <dbReference type="ARBA" id="ARBA00023277"/>
    </source>
</evidence>
<dbReference type="Gene3D" id="3.40.50.10490">
    <property type="entry name" value="Glucose-6-phosphate isomerase like protein, domain 1"/>
    <property type="match status" value="1"/>
</dbReference>
<keyword evidence="1 3" id="KW-0456">Lyase</keyword>
<evidence type="ECO:0000256" key="3">
    <source>
        <dbReference type="HAMAP-Rule" id="MF_00068"/>
    </source>
</evidence>
<accession>A0ABW1NLR8</accession>